<dbReference type="InterPro" id="IPR019734">
    <property type="entry name" value="TPR_rpt"/>
</dbReference>
<evidence type="ECO:0000259" key="1">
    <source>
        <dbReference type="Pfam" id="PF12770"/>
    </source>
</evidence>
<sequence length="1797" mass="204429">MNRIFLVVTLLFSINPATGLGQADFEATAAHSDLNQARIELNRKVQETWKNGNVSDALDMGLQLLGVEQKLFNGKEEENIRIAERYVLLCNYALELNQVERARRFLDSAIRRYRQNAPEKSWQQSEAEHLELVINKLLSLPLTDRQELFGSARELQLTMEGNDPNRQVEAAENYARLSREIFGERAPLAIMAMMHVQSAQLRLGRLETVGTQLERLRIELQQVEHPEHPNHAALMYLLAEHSAYLGKTEISLDYVNKSIEHFRQSGASYQGTCISAKALKGYLLISTGQHHDALAPLREAYSTGKREGLLPSHIQIIADQFCIALQRTARAEWEEQNWERAEQLAKESYEIALEQWGEENFRTIEIRIDPVMTVDRQSWTKEQKETYQQIQSLHQQMQSLIQAGEQQQAVEIAKQRYAKLADLFGRKNSETLRARFDVLDLLTDPKILGEQDHAILVSQINEFLRVTGNVFGKTHPFYATACMDFAEHFDSSSPERFKLTRESVTGFRTAFSENSDEYIEALTVLGCLLAKHLDEEAIEHLSKAIELWESRPSRGCYAHSLAIASLGGLYYNLDDPYEARHLLAKAVDLFRNNQNDNVNYDLAVTLNYLGNIAGVYGRYFDGIKYYEEAISLFENNSSNLTAARFGKSLNDYTGTYQWCLYNASEHYSETGDFENAEQVLKKLIARYPDESPIESYRSALYSLTIVYAQQDRYDEATKLLQKVSRIVEKHFDADPLVRGKFFLKSGHAALLADRKREALQQLDLALVEYQKIDDLNKIDRVEWGYFDNDLLWLRKYYEQLHAWDRVAEVREFAQDSEAILYSDAPDVLRRLEQELELARRIAALTGEDLAAYEQLFKDTQTLKDHNNVGIDPQLLGRSESILKKSTETLGPLNLAMMNYAKAAATYFEEQENYQQAISMSILAYTCGASKLGSGHPDSLTFMTRNSRLMRALGQYQEALSFSKKSVFDTAQSRGDEDIDTFAAQFELAQVYAEIEDYSSALPLARSASEGFRRLWGTENREYANAIRLLGEIYYGIGEPRLAHAEILRSHEIIQRLKEVTERDRLRSAATVAVSTATDDSRKIEARERFEEVLNAYEVADRAESAEFFELLIEYGDAQLRWDDIEKATKLFEQAVIGLAHRKSHYKLQQSAQQKLGIAQRKNGQFEQARDNLTEALNLQRKLFGAESRVITETLFQLAIVEHVLGEDHSALKHVENSLQLQQRQLSEIGRLLSDTSLTSLLDQDERPLDLLISIINKKQPAPSDIRMALDWTMQRKGLSLDLNCRLKTFEQSQSFDSETLNLIEKLRVLNQELADLTLGQDGTRSESELAAQRRQKQREISEEQGKLNERLHNLVAANSEFQLDTDQLSSKLESNTAYIEFLKVNRFAAGASGYIAFFVRRENEQTQIQFADLGNAEEIDDLIEELREQTRRFPRMLRLSTEEELETRYRQLSQNLYHRLLGPFEEHLDQVTILTISPDAGISGVPFSALVDNSDHYLVETKEISYVSSARDLTRKHEPPGVGTLVISNPNFDAEVEVREQVVAKQQEQSQNLVALRGANGIDLRSLRWKRLPGAELEADDVQTILSSTAYQPVNVFVGDAAVEEVFKSVHAARIVHLATHGFYVPSAEEDEFERGSVRSTSNLSRLRAADNPLLRSGIVLAGANRSSSVTNEKRKLEDGWVTAQEIARLNFRNTELVVLSACESGLGDVSSGQGVHGIRRAFMNAGAHSILTTLFEVPDGETRDLIRAFYEELAARHNRRSAISQAQRTQIEKRRAENNAAHPFYWASFVLYGDVE</sequence>
<dbReference type="SMART" id="SM00028">
    <property type="entry name" value="TPR"/>
    <property type="match status" value="10"/>
</dbReference>
<evidence type="ECO:0000313" key="3">
    <source>
        <dbReference type="Proteomes" id="UP000315724"/>
    </source>
</evidence>
<dbReference type="Proteomes" id="UP000315724">
    <property type="component" value="Chromosome"/>
</dbReference>
<dbReference type="InterPro" id="IPR011990">
    <property type="entry name" value="TPR-like_helical_dom_sf"/>
</dbReference>
<dbReference type="EMBL" id="CP036267">
    <property type="protein sequence ID" value="QDT32951.1"/>
    <property type="molecule type" value="Genomic_DNA"/>
</dbReference>
<dbReference type="Pfam" id="PF13374">
    <property type="entry name" value="TPR_10"/>
    <property type="match status" value="1"/>
</dbReference>
<dbReference type="Pfam" id="PF12770">
    <property type="entry name" value="CHAT"/>
    <property type="match status" value="1"/>
</dbReference>
<keyword evidence="3" id="KW-1185">Reference proteome</keyword>
<dbReference type="PANTHER" id="PTHR10098">
    <property type="entry name" value="RAPSYN-RELATED"/>
    <property type="match status" value="1"/>
</dbReference>
<feature type="domain" description="CHAT" evidence="1">
    <location>
        <begin position="1451"/>
        <end position="1795"/>
    </location>
</feature>
<protein>
    <submittedName>
        <fullName evidence="2">CHAT domain protein</fullName>
    </submittedName>
</protein>
<name>A0A517QMV8_9PLAN</name>
<evidence type="ECO:0000313" key="2">
    <source>
        <dbReference type="EMBL" id="QDT32951.1"/>
    </source>
</evidence>
<dbReference type="OrthoDB" id="220792at2"/>
<dbReference type="PANTHER" id="PTHR10098:SF108">
    <property type="entry name" value="TETRATRICOPEPTIDE REPEAT PROTEIN 28"/>
    <property type="match status" value="1"/>
</dbReference>
<dbReference type="Gene3D" id="1.25.40.10">
    <property type="entry name" value="Tetratricopeptide repeat domain"/>
    <property type="match status" value="5"/>
</dbReference>
<organism evidence="2 3">
    <name type="scientific">Thalassoglobus polymorphus</name>
    <dbReference type="NCBI Taxonomy" id="2527994"/>
    <lineage>
        <taxon>Bacteria</taxon>
        <taxon>Pseudomonadati</taxon>
        <taxon>Planctomycetota</taxon>
        <taxon>Planctomycetia</taxon>
        <taxon>Planctomycetales</taxon>
        <taxon>Planctomycetaceae</taxon>
        <taxon>Thalassoglobus</taxon>
    </lineage>
</organism>
<dbReference type="RefSeq" id="WP_145198601.1">
    <property type="nucleotide sequence ID" value="NZ_CP036267.1"/>
</dbReference>
<dbReference type="Pfam" id="PF13181">
    <property type="entry name" value="TPR_8"/>
    <property type="match status" value="1"/>
</dbReference>
<dbReference type="KEGG" id="tpol:Mal48_22010"/>
<dbReference type="InterPro" id="IPR024983">
    <property type="entry name" value="CHAT_dom"/>
</dbReference>
<accession>A0A517QMV8</accession>
<proteinExistence type="predicted"/>
<reference evidence="2 3" key="1">
    <citation type="submission" date="2019-02" db="EMBL/GenBank/DDBJ databases">
        <title>Deep-cultivation of Planctomycetes and their phenomic and genomic characterization uncovers novel biology.</title>
        <authorList>
            <person name="Wiegand S."/>
            <person name="Jogler M."/>
            <person name="Boedeker C."/>
            <person name="Pinto D."/>
            <person name="Vollmers J."/>
            <person name="Rivas-Marin E."/>
            <person name="Kohn T."/>
            <person name="Peeters S.H."/>
            <person name="Heuer A."/>
            <person name="Rast P."/>
            <person name="Oberbeckmann S."/>
            <person name="Bunk B."/>
            <person name="Jeske O."/>
            <person name="Meyerdierks A."/>
            <person name="Storesund J.E."/>
            <person name="Kallscheuer N."/>
            <person name="Luecker S."/>
            <person name="Lage O.M."/>
            <person name="Pohl T."/>
            <person name="Merkel B.J."/>
            <person name="Hornburger P."/>
            <person name="Mueller R.-W."/>
            <person name="Bruemmer F."/>
            <person name="Labrenz M."/>
            <person name="Spormann A.M."/>
            <person name="Op den Camp H."/>
            <person name="Overmann J."/>
            <person name="Amann R."/>
            <person name="Jetten M.S.M."/>
            <person name="Mascher T."/>
            <person name="Medema M.H."/>
            <person name="Devos D.P."/>
            <person name="Kaster A.-K."/>
            <person name="Ovreas L."/>
            <person name="Rohde M."/>
            <person name="Galperin M.Y."/>
            <person name="Jogler C."/>
        </authorList>
    </citation>
    <scope>NUCLEOTIDE SEQUENCE [LARGE SCALE GENOMIC DNA]</scope>
    <source>
        <strain evidence="2 3">Mal48</strain>
    </source>
</reference>
<gene>
    <name evidence="2" type="ORF">Mal48_22010</name>
</gene>
<dbReference type="SUPFAM" id="SSF48452">
    <property type="entry name" value="TPR-like"/>
    <property type="match status" value="3"/>
</dbReference>